<dbReference type="PROSITE" id="PS51257">
    <property type="entry name" value="PROKAR_LIPOPROTEIN"/>
    <property type="match status" value="1"/>
</dbReference>
<dbReference type="STRING" id="29321.AAV33_02580"/>
<feature type="signal peptide" evidence="3">
    <location>
        <begin position="1"/>
        <end position="23"/>
    </location>
</feature>
<dbReference type="InterPro" id="IPR002491">
    <property type="entry name" value="ABC_transptr_periplasmic_BD"/>
</dbReference>
<name>K0YRV5_9CORY</name>
<protein>
    <recommendedName>
        <fullName evidence="4">Fe/B12 periplasmic-binding domain-containing protein</fullName>
    </recommendedName>
</protein>
<feature type="compositionally biased region" description="Low complexity" evidence="2">
    <location>
        <begin position="69"/>
        <end position="93"/>
    </location>
</feature>
<comment type="caution">
    <text evidence="5">The sequence shown here is derived from an EMBL/GenBank/DDBJ whole genome shotgun (WGS) entry which is preliminary data.</text>
</comment>
<evidence type="ECO:0000256" key="3">
    <source>
        <dbReference type="SAM" id="SignalP"/>
    </source>
</evidence>
<sequence length="392" mass="38989">MNKAGRLTRVVAGVALVGSLVAAAGCAGEPAPGDDAAAQQNKAGRLTRVVAGVALVGSLVAAAGCAGEPAPGDDAAAQQSTAAAPAGGVVDAGPIPPVEPIAEDPEPELPATVTDADGEEVTVEDASRIVPLDRSATLAKTLIGLGAGDRIVAQTVSNSEPQLEGLPEVTERGHSINVEAVLEADPTLVVTDGSVGPPEAIEQLADAGVTVVNLDLRADVAGAADDIRAVAAAVGLPEEGEKLAERTEKEIEDAVADAAERAGDSPRRAAFLLARGGGDVFFLLGRESGATGLIEAAGGLDAAAEAGVDDRVPATAESLADIDPEAFVMMTNGLELLGGLEGLLAMPGVPETKAGQDESVVTLPDGDALAFGPNTGVVIDRLSKALYEPGEL</sequence>
<comment type="similarity">
    <text evidence="1">Belongs to the bacterial solute-binding protein 8 family.</text>
</comment>
<dbReference type="Proteomes" id="UP000006078">
    <property type="component" value="Unassembled WGS sequence"/>
</dbReference>
<evidence type="ECO:0000259" key="4">
    <source>
        <dbReference type="PROSITE" id="PS50983"/>
    </source>
</evidence>
<dbReference type="eggNOG" id="COG4558">
    <property type="taxonomic scope" value="Bacteria"/>
</dbReference>
<evidence type="ECO:0000313" key="5">
    <source>
        <dbReference type="EMBL" id="EJZ82284.1"/>
    </source>
</evidence>
<evidence type="ECO:0000313" key="6">
    <source>
        <dbReference type="Proteomes" id="UP000006078"/>
    </source>
</evidence>
<feature type="region of interest" description="Disordered" evidence="2">
    <location>
        <begin position="69"/>
        <end position="116"/>
    </location>
</feature>
<dbReference type="PANTHER" id="PTHR30535:SF4">
    <property type="entry name" value="HEMIN-BINDING PERIPLASMIC PROTEIN HMUT"/>
    <property type="match status" value="1"/>
</dbReference>
<dbReference type="SUPFAM" id="SSF53807">
    <property type="entry name" value="Helical backbone' metal receptor"/>
    <property type="match status" value="1"/>
</dbReference>
<dbReference type="HOGENOM" id="CLU_038034_6_1_11"/>
<keyword evidence="3" id="KW-0732">Signal</keyword>
<dbReference type="PROSITE" id="PS50983">
    <property type="entry name" value="FE_B12_PBP"/>
    <property type="match status" value="1"/>
</dbReference>
<proteinExistence type="inferred from homology"/>
<dbReference type="Pfam" id="PF01497">
    <property type="entry name" value="Peripla_BP_2"/>
    <property type="match status" value="1"/>
</dbReference>
<evidence type="ECO:0000256" key="2">
    <source>
        <dbReference type="SAM" id="MobiDB-lite"/>
    </source>
</evidence>
<feature type="chain" id="PRO_5003845412" description="Fe/B12 periplasmic-binding domain-containing protein" evidence="3">
    <location>
        <begin position="24"/>
        <end position="392"/>
    </location>
</feature>
<dbReference type="AlphaFoldDB" id="K0YRV5"/>
<dbReference type="EMBL" id="AHAE01000036">
    <property type="protein sequence ID" value="EJZ82284.1"/>
    <property type="molecule type" value="Genomic_DNA"/>
</dbReference>
<gene>
    <name evidence="5" type="ORF">HMPREF9719_00805</name>
</gene>
<organism evidence="5 6">
    <name type="scientific">Corynebacterium otitidis ATCC 51513</name>
    <dbReference type="NCBI Taxonomy" id="883169"/>
    <lineage>
        <taxon>Bacteria</taxon>
        <taxon>Bacillati</taxon>
        <taxon>Actinomycetota</taxon>
        <taxon>Actinomycetes</taxon>
        <taxon>Mycobacteriales</taxon>
        <taxon>Corynebacteriaceae</taxon>
        <taxon>Corynebacterium</taxon>
    </lineage>
</organism>
<dbReference type="Gene3D" id="3.40.50.1980">
    <property type="entry name" value="Nitrogenase molybdenum iron protein domain"/>
    <property type="match status" value="2"/>
</dbReference>
<reference evidence="5 6" key="1">
    <citation type="submission" date="2012-08" db="EMBL/GenBank/DDBJ databases">
        <title>The Genome Sequence of Turicella otitidis ATCC 51513.</title>
        <authorList>
            <consortium name="The Broad Institute Genome Sequencing Platform"/>
            <person name="Earl A."/>
            <person name="Ward D."/>
            <person name="Feldgarden M."/>
            <person name="Gevers D."/>
            <person name="Huys G."/>
            <person name="Walker B."/>
            <person name="Young S.K."/>
            <person name="Zeng Q."/>
            <person name="Gargeya S."/>
            <person name="Fitzgerald M."/>
            <person name="Haas B."/>
            <person name="Abouelleil A."/>
            <person name="Alvarado L."/>
            <person name="Arachchi H.M."/>
            <person name="Berlin A.M."/>
            <person name="Chapman S.B."/>
            <person name="Goldberg J."/>
            <person name="Griggs A."/>
            <person name="Gujja S."/>
            <person name="Hansen M."/>
            <person name="Howarth C."/>
            <person name="Imamovic A."/>
            <person name="Larimer J."/>
            <person name="McCowen C."/>
            <person name="Montmayeur A."/>
            <person name="Murphy C."/>
            <person name="Neiman D."/>
            <person name="Pearson M."/>
            <person name="Priest M."/>
            <person name="Roberts A."/>
            <person name="Saif S."/>
            <person name="Shea T."/>
            <person name="Sisk P."/>
            <person name="Sykes S."/>
            <person name="Wortman J."/>
            <person name="Nusbaum C."/>
            <person name="Birren B."/>
        </authorList>
    </citation>
    <scope>NUCLEOTIDE SEQUENCE [LARGE SCALE GENOMIC DNA]</scope>
    <source>
        <strain evidence="5 6">ATCC 51513</strain>
    </source>
</reference>
<keyword evidence="6" id="KW-1185">Reference proteome</keyword>
<accession>K0YRV5</accession>
<feature type="domain" description="Fe/B12 periplasmic-binding" evidence="4">
    <location>
        <begin position="128"/>
        <end position="390"/>
    </location>
</feature>
<evidence type="ECO:0000256" key="1">
    <source>
        <dbReference type="ARBA" id="ARBA00008814"/>
    </source>
</evidence>
<dbReference type="InterPro" id="IPR050902">
    <property type="entry name" value="ABC_Transporter_SBP"/>
</dbReference>
<dbReference type="PATRIC" id="fig|883169.3.peg.773"/>
<dbReference type="PANTHER" id="PTHR30535">
    <property type="entry name" value="VITAMIN B12-BINDING PROTEIN"/>
    <property type="match status" value="1"/>
</dbReference>